<keyword evidence="8" id="KW-1185">Reference proteome</keyword>
<evidence type="ECO:0000256" key="3">
    <source>
        <dbReference type="PROSITE-ProRule" id="PRU00284"/>
    </source>
</evidence>
<comment type="similarity">
    <text evidence="2">Belongs to the methyl-accepting chemotaxis (MCP) protein family.</text>
</comment>
<dbReference type="PANTHER" id="PTHR43531:SF11">
    <property type="entry name" value="METHYL-ACCEPTING CHEMOTAXIS PROTEIN 3"/>
    <property type="match status" value="1"/>
</dbReference>
<evidence type="ECO:0000256" key="4">
    <source>
        <dbReference type="SAM" id="Phobius"/>
    </source>
</evidence>
<dbReference type="InterPro" id="IPR003660">
    <property type="entry name" value="HAMP_dom"/>
</dbReference>
<name>A0ABV0LW33_9HYPH</name>
<feature type="domain" description="HAMP" evidence="6">
    <location>
        <begin position="209"/>
        <end position="262"/>
    </location>
</feature>
<reference evidence="7 8" key="1">
    <citation type="submission" date="2024-05" db="EMBL/GenBank/DDBJ databases">
        <title>Neorhizobium sp. Rsf11, a plant growth promoting and heavy metal resistant PAH-degrader.</title>
        <authorList>
            <person name="Golubev S.N."/>
            <person name="Muratova A.Y."/>
            <person name="Markelova M.I."/>
        </authorList>
    </citation>
    <scope>NUCLEOTIDE SEQUENCE [LARGE SCALE GENOMIC DNA]</scope>
    <source>
        <strain evidence="7 8">Rsf11</strain>
    </source>
</reference>
<dbReference type="Pfam" id="PF00015">
    <property type="entry name" value="MCPsignal"/>
    <property type="match status" value="1"/>
</dbReference>
<dbReference type="CDD" id="cd11386">
    <property type="entry name" value="MCP_signal"/>
    <property type="match status" value="1"/>
</dbReference>
<dbReference type="SMART" id="SM00304">
    <property type="entry name" value="HAMP"/>
    <property type="match status" value="2"/>
</dbReference>
<dbReference type="PROSITE" id="PS50885">
    <property type="entry name" value="HAMP"/>
    <property type="match status" value="2"/>
</dbReference>
<evidence type="ECO:0000313" key="8">
    <source>
        <dbReference type="Proteomes" id="UP001496627"/>
    </source>
</evidence>
<keyword evidence="4" id="KW-0472">Membrane</keyword>
<dbReference type="PANTHER" id="PTHR43531">
    <property type="entry name" value="PROTEIN ICFG"/>
    <property type="match status" value="1"/>
</dbReference>
<feature type="domain" description="Methyl-accepting transducer" evidence="5">
    <location>
        <begin position="347"/>
        <end position="576"/>
    </location>
</feature>
<organism evidence="7 8">
    <name type="scientific">Neorhizobium phenanthreniclasticum</name>
    <dbReference type="NCBI Taxonomy" id="3157917"/>
    <lineage>
        <taxon>Bacteria</taxon>
        <taxon>Pseudomonadati</taxon>
        <taxon>Pseudomonadota</taxon>
        <taxon>Alphaproteobacteria</taxon>
        <taxon>Hyphomicrobiales</taxon>
        <taxon>Rhizobiaceae</taxon>
        <taxon>Rhizobium/Agrobacterium group</taxon>
        <taxon>Neorhizobium</taxon>
    </lineage>
</organism>
<dbReference type="Proteomes" id="UP001496627">
    <property type="component" value="Unassembled WGS sequence"/>
</dbReference>
<keyword evidence="4" id="KW-1133">Transmembrane helix</keyword>
<evidence type="ECO:0000259" key="6">
    <source>
        <dbReference type="PROSITE" id="PS50885"/>
    </source>
</evidence>
<feature type="domain" description="HAMP" evidence="6">
    <location>
        <begin position="290"/>
        <end position="342"/>
    </location>
</feature>
<dbReference type="Pfam" id="PF00672">
    <property type="entry name" value="HAMP"/>
    <property type="match status" value="1"/>
</dbReference>
<gene>
    <name evidence="7" type="ORF">ABK249_02615</name>
</gene>
<keyword evidence="1" id="KW-0145">Chemotaxis</keyword>
<accession>A0ABV0LW33</accession>
<dbReference type="Gene3D" id="1.10.287.950">
    <property type="entry name" value="Methyl-accepting chemotaxis protein"/>
    <property type="match status" value="1"/>
</dbReference>
<keyword evidence="3" id="KW-0807">Transducer</keyword>
<evidence type="ECO:0000256" key="2">
    <source>
        <dbReference type="ARBA" id="ARBA00029447"/>
    </source>
</evidence>
<dbReference type="InterPro" id="IPR004089">
    <property type="entry name" value="MCPsignal_dom"/>
</dbReference>
<comment type="caution">
    <text evidence="7">The sequence shown here is derived from an EMBL/GenBank/DDBJ whole genome shotgun (WGS) entry which is preliminary data.</text>
</comment>
<protein>
    <submittedName>
        <fullName evidence="7">Methyl-accepting chemotaxis protein</fullName>
    </submittedName>
</protein>
<dbReference type="RefSeq" id="WP_348862118.1">
    <property type="nucleotide sequence ID" value="NZ_JBEAAL010000001.1"/>
</dbReference>
<dbReference type="SUPFAM" id="SSF58104">
    <property type="entry name" value="Methyl-accepting chemotaxis protein (MCP) signaling domain"/>
    <property type="match status" value="1"/>
</dbReference>
<dbReference type="SMART" id="SM00283">
    <property type="entry name" value="MA"/>
    <property type="match status" value="1"/>
</dbReference>
<sequence>MLQNMKIRTKILSVVVLLGLVSVAGLIYIVQEFKHADGSYSTFIDHEASAAMQASRANASVLSSVLQASFSLNMPAGSKEAETAAKAASKFGQARERLQQAAELVPSRKAAADELIADVTALEQVTKKALDLHRAGDEKGAADAMAQISAGIAAITPKMIANNDALMKLLDDGGDALSDTVNQRINLCFAIIGIATLALIGFGIYVAQVGLAAPINKLSERMKLLAEGDTVSDIIGLDRRDEIGFMAQAVQVFRSNEIERVNLEVRATADRDLSDRERQERDAQRAAEAGELERAMRSLGEGLRRLASGDLISRLETPFAPHLDSLRVDFNNSVGTLNETMIAVGANATAINAGASEIRSSADALSKRTEQQAASVEETAAALEEITTTVKDAAKRAAEVSQLVTRTRTGAEKSSDVVRKAVNAMQEIEKSSGEISNIIGVIDDIAFQTNLLALNAGVEAARAGDAGKGFAVVAQEVRELAQRSAHAAKEIKALITTSGTHVQTGVALVDETGKALETILHEVQEINGHVHAIADASREQSIGLQEINTSVNAMDQGTQQNAAMVEETTAASHSLATEATALTNLLGQFKLTGTGGYAAAAASLTPQPASPTTAAAAKPAVRAASDSEPCPAASPARALAQTLAGAFGGGSTAASQKAGWTEL</sequence>
<dbReference type="PROSITE" id="PS50111">
    <property type="entry name" value="CHEMOTAXIS_TRANSDUC_2"/>
    <property type="match status" value="1"/>
</dbReference>
<evidence type="ECO:0000259" key="5">
    <source>
        <dbReference type="PROSITE" id="PS50111"/>
    </source>
</evidence>
<proteinExistence type="inferred from homology"/>
<keyword evidence="4" id="KW-0812">Transmembrane</keyword>
<dbReference type="InterPro" id="IPR051310">
    <property type="entry name" value="MCP_chemotaxis"/>
</dbReference>
<evidence type="ECO:0000313" key="7">
    <source>
        <dbReference type="EMBL" id="MEQ1403814.1"/>
    </source>
</evidence>
<dbReference type="EMBL" id="JBEAAL010000001">
    <property type="protein sequence ID" value="MEQ1403814.1"/>
    <property type="molecule type" value="Genomic_DNA"/>
</dbReference>
<dbReference type="Gene3D" id="1.10.8.500">
    <property type="entry name" value="HAMP domain in histidine kinase"/>
    <property type="match status" value="1"/>
</dbReference>
<feature type="transmembrane region" description="Helical" evidence="4">
    <location>
        <begin position="189"/>
        <end position="213"/>
    </location>
</feature>
<evidence type="ECO:0000256" key="1">
    <source>
        <dbReference type="ARBA" id="ARBA00022500"/>
    </source>
</evidence>